<dbReference type="OrthoDB" id="116119at2759"/>
<accession>A0A225VM29</accession>
<protein>
    <submittedName>
        <fullName evidence="2">Uncharacterized protein</fullName>
    </submittedName>
</protein>
<evidence type="ECO:0000256" key="1">
    <source>
        <dbReference type="SAM" id="MobiDB-lite"/>
    </source>
</evidence>
<feature type="region of interest" description="Disordered" evidence="1">
    <location>
        <begin position="221"/>
        <end position="249"/>
    </location>
</feature>
<name>A0A225VM29_9STRA</name>
<reference evidence="3" key="1">
    <citation type="submission" date="2017-03" db="EMBL/GenBank/DDBJ databases">
        <title>Phytopthora megakarya and P. palmivora, two closely related causual agents of cacao black pod achieved similar genome size and gene model numbers by different mechanisms.</title>
        <authorList>
            <person name="Ali S."/>
            <person name="Shao J."/>
            <person name="Larry D.J."/>
            <person name="Kronmiller B."/>
            <person name="Shen D."/>
            <person name="Strem M.D."/>
            <person name="Melnick R.L."/>
            <person name="Guiltinan M.J."/>
            <person name="Tyler B.M."/>
            <person name="Meinhardt L.W."/>
            <person name="Bailey B.A."/>
        </authorList>
    </citation>
    <scope>NUCLEOTIDE SEQUENCE [LARGE SCALE GENOMIC DNA]</scope>
    <source>
        <strain evidence="3">zdho120</strain>
    </source>
</reference>
<comment type="caution">
    <text evidence="2">The sequence shown here is derived from an EMBL/GenBank/DDBJ whole genome shotgun (WGS) entry which is preliminary data.</text>
</comment>
<feature type="region of interest" description="Disordered" evidence="1">
    <location>
        <begin position="150"/>
        <end position="206"/>
    </location>
</feature>
<dbReference type="AlphaFoldDB" id="A0A225VM29"/>
<feature type="compositionally biased region" description="Basic and acidic residues" evidence="1">
    <location>
        <begin position="184"/>
        <end position="193"/>
    </location>
</feature>
<proteinExistence type="predicted"/>
<gene>
    <name evidence="2" type="ORF">PHMEG_00022023</name>
</gene>
<keyword evidence="3" id="KW-1185">Reference proteome</keyword>
<organism evidence="2 3">
    <name type="scientific">Phytophthora megakarya</name>
    <dbReference type="NCBI Taxonomy" id="4795"/>
    <lineage>
        <taxon>Eukaryota</taxon>
        <taxon>Sar</taxon>
        <taxon>Stramenopiles</taxon>
        <taxon>Oomycota</taxon>
        <taxon>Peronosporomycetes</taxon>
        <taxon>Peronosporales</taxon>
        <taxon>Peronosporaceae</taxon>
        <taxon>Phytophthora</taxon>
    </lineage>
</organism>
<sequence length="265" mass="30638">MTGKKPWTSDEVWWLVQAWQEIANILKDSKPKLSSRNYNKLIHEQFVERAGGSSPRTIATIATRKIILRNSYVFIRSKRMSGEVDWFGLTTNHQQKLMQMAGKEVRPMEERVFDVLDALFAKGGAEYEEIESEIDSDGDKDEKVVHLKKPAVPKKKRPQSAAASTKKGLKNMKSTLEEETGELMSEKGEESAKSKRRRVDSIKSGNVKDILDRQSEVLADFLDKRAKERTQEHERSRKEREADQKFWAEETEKDRALLRDLFTHE</sequence>
<evidence type="ECO:0000313" key="2">
    <source>
        <dbReference type="EMBL" id="OWZ05817.1"/>
    </source>
</evidence>
<dbReference type="EMBL" id="NBNE01004239">
    <property type="protein sequence ID" value="OWZ05817.1"/>
    <property type="molecule type" value="Genomic_DNA"/>
</dbReference>
<evidence type="ECO:0000313" key="3">
    <source>
        <dbReference type="Proteomes" id="UP000198211"/>
    </source>
</evidence>
<dbReference type="Proteomes" id="UP000198211">
    <property type="component" value="Unassembled WGS sequence"/>
</dbReference>